<evidence type="ECO:0000313" key="2">
    <source>
        <dbReference type="Proteomes" id="UP001328107"/>
    </source>
</evidence>
<organism evidence="1 2">
    <name type="scientific">Pristionchus mayeri</name>
    <dbReference type="NCBI Taxonomy" id="1317129"/>
    <lineage>
        <taxon>Eukaryota</taxon>
        <taxon>Metazoa</taxon>
        <taxon>Ecdysozoa</taxon>
        <taxon>Nematoda</taxon>
        <taxon>Chromadorea</taxon>
        <taxon>Rhabditida</taxon>
        <taxon>Rhabditina</taxon>
        <taxon>Diplogasteromorpha</taxon>
        <taxon>Diplogasteroidea</taxon>
        <taxon>Neodiplogasteridae</taxon>
        <taxon>Pristionchus</taxon>
    </lineage>
</organism>
<gene>
    <name evidence="1" type="ORF">PMAYCL1PPCAC_29642</name>
</gene>
<comment type="caution">
    <text evidence="1">The sequence shown here is derived from an EMBL/GenBank/DDBJ whole genome shotgun (WGS) entry which is preliminary data.</text>
</comment>
<reference evidence="2" key="1">
    <citation type="submission" date="2022-10" db="EMBL/GenBank/DDBJ databases">
        <title>Genome assembly of Pristionchus species.</title>
        <authorList>
            <person name="Yoshida K."/>
            <person name="Sommer R.J."/>
        </authorList>
    </citation>
    <scope>NUCLEOTIDE SEQUENCE [LARGE SCALE GENOMIC DNA]</scope>
    <source>
        <strain evidence="2">RS5460</strain>
    </source>
</reference>
<dbReference type="AlphaFoldDB" id="A0AAN5DBC7"/>
<dbReference type="Proteomes" id="UP001328107">
    <property type="component" value="Unassembled WGS sequence"/>
</dbReference>
<dbReference type="EMBL" id="BTRK01000006">
    <property type="protein sequence ID" value="GMR59447.1"/>
    <property type="molecule type" value="Genomic_DNA"/>
</dbReference>
<name>A0AAN5DBC7_9BILA</name>
<evidence type="ECO:0000313" key="1">
    <source>
        <dbReference type="EMBL" id="GMR59447.1"/>
    </source>
</evidence>
<proteinExistence type="predicted"/>
<sequence>MFSMKEFRTSSLALPCNIRVLLPFLNSIMRGTVETSHSNAISPAQSILTLTMTTSPSLTAI</sequence>
<feature type="non-terminal residue" evidence="1">
    <location>
        <position position="61"/>
    </location>
</feature>
<keyword evidence="2" id="KW-1185">Reference proteome</keyword>
<protein>
    <submittedName>
        <fullName evidence="1">Uncharacterized protein</fullName>
    </submittedName>
</protein>
<accession>A0AAN5DBC7</accession>